<protein>
    <recommendedName>
        <fullName evidence="2">PD-(D/E)XK nuclease family transposase</fullName>
    </recommendedName>
</protein>
<accession>A0A450SZT6</accession>
<name>A0A450SZT6_9GAMM</name>
<sequence>MRDNLDKWVYAFKNNEVLEEFSAPGIGSLKEKFDYLKMDEDERRRFDKHMDYMRSEWGMIASARQEGCEEGIRKGAHQKAREIATMLARLCLRPTRHVKRG</sequence>
<proteinExistence type="predicted"/>
<gene>
    <name evidence="1" type="ORF">BECKFW1821B_GA0114236_104816</name>
</gene>
<reference evidence="1" key="1">
    <citation type="submission" date="2019-02" db="EMBL/GenBank/DDBJ databases">
        <authorList>
            <person name="Gruber-Vodicka R. H."/>
            <person name="Seah K. B. B."/>
        </authorList>
    </citation>
    <scope>NUCLEOTIDE SEQUENCE</scope>
    <source>
        <strain evidence="1">BECK_BZ106</strain>
    </source>
</reference>
<dbReference type="EMBL" id="CAADFD010000048">
    <property type="protein sequence ID" value="VFJ59532.1"/>
    <property type="molecule type" value="Genomic_DNA"/>
</dbReference>
<evidence type="ECO:0000313" key="1">
    <source>
        <dbReference type="EMBL" id="VFJ59532.1"/>
    </source>
</evidence>
<evidence type="ECO:0008006" key="2">
    <source>
        <dbReference type="Google" id="ProtNLM"/>
    </source>
</evidence>
<dbReference type="AlphaFoldDB" id="A0A450SZT6"/>
<organism evidence="1">
    <name type="scientific">Candidatus Kentrum sp. FW</name>
    <dbReference type="NCBI Taxonomy" id="2126338"/>
    <lineage>
        <taxon>Bacteria</taxon>
        <taxon>Pseudomonadati</taxon>
        <taxon>Pseudomonadota</taxon>
        <taxon>Gammaproteobacteria</taxon>
        <taxon>Candidatus Kentrum</taxon>
    </lineage>
</organism>